<dbReference type="SUPFAM" id="SSF82671">
    <property type="entry name" value="SEA domain"/>
    <property type="match status" value="1"/>
</dbReference>
<dbReference type="PROSITE" id="PS01180">
    <property type="entry name" value="CUB"/>
    <property type="match status" value="1"/>
</dbReference>
<comment type="caution">
    <text evidence="3">Lacks conserved residue(s) required for the propagation of feature annotation.</text>
</comment>
<evidence type="ECO:0000256" key="2">
    <source>
        <dbReference type="ARBA" id="ARBA00023157"/>
    </source>
</evidence>
<keyword evidence="1" id="KW-0677">Repeat</keyword>
<name>A0AAD9P1N6_RIDPI</name>
<dbReference type="Pfam" id="PF00431">
    <property type="entry name" value="CUB"/>
    <property type="match status" value="1"/>
</dbReference>
<dbReference type="InterPro" id="IPR036364">
    <property type="entry name" value="SEA_dom_sf"/>
</dbReference>
<evidence type="ECO:0000259" key="5">
    <source>
        <dbReference type="PROSITE" id="PS01180"/>
    </source>
</evidence>
<feature type="domain" description="CUB" evidence="5">
    <location>
        <begin position="119"/>
        <end position="239"/>
    </location>
</feature>
<accession>A0AAD9P1N6</accession>
<organism evidence="6 7">
    <name type="scientific">Ridgeia piscesae</name>
    <name type="common">Tubeworm</name>
    <dbReference type="NCBI Taxonomy" id="27915"/>
    <lineage>
        <taxon>Eukaryota</taxon>
        <taxon>Metazoa</taxon>
        <taxon>Spiralia</taxon>
        <taxon>Lophotrochozoa</taxon>
        <taxon>Annelida</taxon>
        <taxon>Polychaeta</taxon>
        <taxon>Sedentaria</taxon>
        <taxon>Canalipalpata</taxon>
        <taxon>Sabellida</taxon>
        <taxon>Siboglinidae</taxon>
        <taxon>Ridgeia</taxon>
    </lineage>
</organism>
<comment type="caution">
    <text evidence="6">The sequence shown here is derived from an EMBL/GenBank/DDBJ whole genome shotgun (WGS) entry which is preliminary data.</text>
</comment>
<dbReference type="PANTHER" id="PTHR24251">
    <property type="entry name" value="OVOCHYMASE-RELATED"/>
    <property type="match status" value="1"/>
</dbReference>
<evidence type="ECO:0000256" key="1">
    <source>
        <dbReference type="ARBA" id="ARBA00022737"/>
    </source>
</evidence>
<dbReference type="CDD" id="cd00041">
    <property type="entry name" value="CUB"/>
    <property type="match status" value="1"/>
</dbReference>
<evidence type="ECO:0000313" key="6">
    <source>
        <dbReference type="EMBL" id="KAK2186569.1"/>
    </source>
</evidence>
<dbReference type="SMART" id="SM00042">
    <property type="entry name" value="CUB"/>
    <property type="match status" value="1"/>
</dbReference>
<dbReference type="Proteomes" id="UP001209878">
    <property type="component" value="Unassembled WGS sequence"/>
</dbReference>
<evidence type="ECO:0000256" key="4">
    <source>
        <dbReference type="SAM" id="MobiDB-lite"/>
    </source>
</evidence>
<dbReference type="InterPro" id="IPR035914">
    <property type="entry name" value="Sperma_CUB_dom_sf"/>
</dbReference>
<keyword evidence="7" id="KW-1185">Reference proteome</keyword>
<gene>
    <name evidence="6" type="ORF">NP493_195g01012</name>
</gene>
<dbReference type="PANTHER" id="PTHR24251:SF37">
    <property type="entry name" value="CUB DOMAIN-CONTAINING PROTEIN"/>
    <property type="match status" value="1"/>
</dbReference>
<keyword evidence="2" id="KW-1015">Disulfide bond</keyword>
<protein>
    <recommendedName>
        <fullName evidence="5">CUB domain-containing protein</fullName>
    </recommendedName>
</protein>
<reference evidence="6" key="1">
    <citation type="journal article" date="2023" name="Mol. Biol. Evol.">
        <title>Third-Generation Sequencing Reveals the Adaptive Role of the Epigenome in Three Deep-Sea Polychaetes.</title>
        <authorList>
            <person name="Perez M."/>
            <person name="Aroh O."/>
            <person name="Sun Y."/>
            <person name="Lan Y."/>
            <person name="Juniper S.K."/>
            <person name="Young C.R."/>
            <person name="Angers B."/>
            <person name="Qian P.Y."/>
        </authorList>
    </citation>
    <scope>NUCLEOTIDE SEQUENCE</scope>
    <source>
        <strain evidence="6">R07B-5</strain>
    </source>
</reference>
<feature type="compositionally biased region" description="Low complexity" evidence="4">
    <location>
        <begin position="63"/>
        <end position="120"/>
    </location>
</feature>
<sequence length="245" mass="26652">MRLDKLEYDEKTYGNPNSPEYKKLAGDFCTSIMTTLTKTNMGDDIQKCKVTSFRPISELTTAGPTTTELTTAGPRTTELTTAGPPTTELTTAGPPTTELTTAKPPSTETIPKTSPPTTTSGEDPQTYTETPDLDLELMTTFSSPPSNSTNTTDVTVAPLLAFKVIQLEFMYFDVEGDDRECYDSVTIYDGDNTSAPRIGTYCGNRLPDDVISTSNAMFVDFETDYADKTAGFMAKYHARSPLSGK</sequence>
<proteinExistence type="predicted"/>
<evidence type="ECO:0000256" key="3">
    <source>
        <dbReference type="PROSITE-ProRule" id="PRU00059"/>
    </source>
</evidence>
<dbReference type="EMBL" id="JAODUO010000195">
    <property type="protein sequence ID" value="KAK2186569.1"/>
    <property type="molecule type" value="Genomic_DNA"/>
</dbReference>
<dbReference type="Gene3D" id="3.30.70.960">
    <property type="entry name" value="SEA domain"/>
    <property type="match status" value="1"/>
</dbReference>
<feature type="region of interest" description="Disordered" evidence="4">
    <location>
        <begin position="63"/>
        <end position="126"/>
    </location>
</feature>
<evidence type="ECO:0000313" key="7">
    <source>
        <dbReference type="Proteomes" id="UP001209878"/>
    </source>
</evidence>
<dbReference type="Gene3D" id="2.60.120.290">
    <property type="entry name" value="Spermadhesin, CUB domain"/>
    <property type="match status" value="1"/>
</dbReference>
<dbReference type="InterPro" id="IPR000859">
    <property type="entry name" value="CUB_dom"/>
</dbReference>
<dbReference type="AlphaFoldDB" id="A0AAD9P1N6"/>
<dbReference type="SUPFAM" id="SSF49854">
    <property type="entry name" value="Spermadhesin, CUB domain"/>
    <property type="match status" value="1"/>
</dbReference>